<dbReference type="STRING" id="857340.A0A086T845"/>
<dbReference type="OrthoDB" id="4924482at2759"/>
<protein>
    <submittedName>
        <fullName evidence="1">Uncharacterized protein</fullName>
    </submittedName>
</protein>
<reference evidence="2" key="1">
    <citation type="journal article" date="2014" name="Genome Announc.">
        <title>Genome sequence and annotation of Acremonium chrysogenum, producer of the beta-lactam antibiotic cephalosporin C.</title>
        <authorList>
            <person name="Terfehr D."/>
            <person name="Dahlmann T.A."/>
            <person name="Specht T."/>
            <person name="Zadra I."/>
            <person name="Kuernsteiner H."/>
            <person name="Kueck U."/>
        </authorList>
    </citation>
    <scope>NUCLEOTIDE SEQUENCE [LARGE SCALE GENOMIC DNA]</scope>
    <source>
        <strain evidence="2">ATCC 11550 / CBS 779.69 / DSM 880 / IAM 14645 / JCM 23072 / IMI 49137</strain>
    </source>
</reference>
<gene>
    <name evidence="1" type="ORF">ACRE_036590</name>
</gene>
<dbReference type="HOGENOM" id="CLU_128341_0_0_1"/>
<dbReference type="AlphaFoldDB" id="A0A086T845"/>
<dbReference type="Pfam" id="PF21858">
    <property type="entry name" value="DUF6914"/>
    <property type="match status" value="1"/>
</dbReference>
<evidence type="ECO:0000313" key="1">
    <source>
        <dbReference type="EMBL" id="KFH45527.1"/>
    </source>
</evidence>
<dbReference type="InterPro" id="IPR054208">
    <property type="entry name" value="DUF6914"/>
</dbReference>
<keyword evidence="2" id="KW-1185">Reference proteome</keyword>
<dbReference type="EMBL" id="JPKY01000031">
    <property type="protein sequence ID" value="KFH45527.1"/>
    <property type="molecule type" value="Genomic_DNA"/>
</dbReference>
<accession>A0A086T845</accession>
<evidence type="ECO:0000313" key="2">
    <source>
        <dbReference type="Proteomes" id="UP000029964"/>
    </source>
</evidence>
<name>A0A086T845_HAPC1</name>
<proteinExistence type="predicted"/>
<sequence>MKTERQICVALYKRIPYSFGRNRQIFGYEAYHWGILIVSNEGKDLTCESYDVSDVSELNKTTWRMDNPDMNWFFRAKKPVNPEKSSKFLGHVVIGVDTSGMDFKSFFEQVPTPVKDSHPQQSCVTWVENAIQALQKQGLVRAFDIREFKDHALSYADGRLGERESRKYVHYSELQESS</sequence>
<dbReference type="Proteomes" id="UP000029964">
    <property type="component" value="Unassembled WGS sequence"/>
</dbReference>
<organism evidence="1 2">
    <name type="scientific">Hapsidospora chrysogenum (strain ATCC 11550 / CBS 779.69 / DSM 880 / IAM 14645 / JCM 23072 / IMI 49137)</name>
    <name type="common">Acremonium chrysogenum</name>
    <dbReference type="NCBI Taxonomy" id="857340"/>
    <lineage>
        <taxon>Eukaryota</taxon>
        <taxon>Fungi</taxon>
        <taxon>Dikarya</taxon>
        <taxon>Ascomycota</taxon>
        <taxon>Pezizomycotina</taxon>
        <taxon>Sordariomycetes</taxon>
        <taxon>Hypocreomycetidae</taxon>
        <taxon>Hypocreales</taxon>
        <taxon>Bionectriaceae</taxon>
        <taxon>Hapsidospora</taxon>
    </lineage>
</organism>
<comment type="caution">
    <text evidence="1">The sequence shown here is derived from an EMBL/GenBank/DDBJ whole genome shotgun (WGS) entry which is preliminary data.</text>
</comment>